<proteinExistence type="predicted"/>
<accession>A0A1Q3DYG2</accession>
<dbReference type="Proteomes" id="UP000188533">
    <property type="component" value="Unassembled WGS sequence"/>
</dbReference>
<comment type="caution">
    <text evidence="1">The sequence shown here is derived from an EMBL/GenBank/DDBJ whole genome shotgun (WGS) entry which is preliminary data.</text>
</comment>
<reference evidence="1 2" key="1">
    <citation type="submission" date="2016-08" db="EMBL/GenBank/DDBJ databases">
        <authorList>
            <consortium name="Lentinula edodes genome sequencing consortium"/>
            <person name="Sakamoto Y."/>
            <person name="Nakade K."/>
            <person name="Sato S."/>
            <person name="Yoshida Y."/>
            <person name="Miyazaki K."/>
            <person name="Natsume S."/>
            <person name="Konno N."/>
        </authorList>
    </citation>
    <scope>NUCLEOTIDE SEQUENCE [LARGE SCALE GENOMIC DNA]</scope>
    <source>
        <strain evidence="1 2">NBRC 111202</strain>
    </source>
</reference>
<keyword evidence="2" id="KW-1185">Reference proteome</keyword>
<dbReference type="AlphaFoldDB" id="A0A1Q3DYG2"/>
<evidence type="ECO:0000313" key="1">
    <source>
        <dbReference type="EMBL" id="GAW00047.1"/>
    </source>
</evidence>
<organism evidence="1 2">
    <name type="scientific">Lentinula edodes</name>
    <name type="common">Shiitake mushroom</name>
    <name type="synonym">Lentinus edodes</name>
    <dbReference type="NCBI Taxonomy" id="5353"/>
    <lineage>
        <taxon>Eukaryota</taxon>
        <taxon>Fungi</taxon>
        <taxon>Dikarya</taxon>
        <taxon>Basidiomycota</taxon>
        <taxon>Agaricomycotina</taxon>
        <taxon>Agaricomycetes</taxon>
        <taxon>Agaricomycetidae</taxon>
        <taxon>Agaricales</taxon>
        <taxon>Marasmiineae</taxon>
        <taxon>Omphalotaceae</taxon>
        <taxon>Lentinula</taxon>
    </lineage>
</organism>
<reference evidence="1 2" key="2">
    <citation type="submission" date="2017-02" db="EMBL/GenBank/DDBJ databases">
        <title>A genome survey and senescence transcriptome analysis in Lentinula edodes.</title>
        <authorList>
            <person name="Sakamoto Y."/>
            <person name="Nakade K."/>
            <person name="Sato S."/>
            <person name="Yoshida Y."/>
            <person name="Miyazaki K."/>
            <person name="Natsume S."/>
            <person name="Konno N."/>
        </authorList>
    </citation>
    <scope>NUCLEOTIDE SEQUENCE [LARGE SCALE GENOMIC DNA]</scope>
    <source>
        <strain evidence="1 2">NBRC 111202</strain>
    </source>
</reference>
<dbReference type="EMBL" id="BDGU01000022">
    <property type="protein sequence ID" value="GAW00047.1"/>
    <property type="molecule type" value="Genomic_DNA"/>
</dbReference>
<gene>
    <name evidence="1" type="ORF">LENED_001539</name>
</gene>
<evidence type="ECO:0000313" key="2">
    <source>
        <dbReference type="Proteomes" id="UP000188533"/>
    </source>
</evidence>
<protein>
    <submittedName>
        <fullName evidence="1">Uncharacterized protein</fullName>
    </submittedName>
</protein>
<sequence length="98" mass="11318">MPSCLERKNCISIIITKKTINFDIMVKKSLSRVGQMEKSAALKHKDDLLREVQVTREELVAKHNELQIILKKQEISELEAELNANKLRIGSMDRLFEP</sequence>
<name>A0A1Q3DYG2_LENED</name>